<name>C7IW81_ORYSJ</name>
<gene>
    <name evidence="1" type="ordered locus">Os01g0182500</name>
</gene>
<organism evidence="1 2">
    <name type="scientific">Oryza sativa subsp. japonica</name>
    <name type="common">Rice</name>
    <dbReference type="NCBI Taxonomy" id="39947"/>
    <lineage>
        <taxon>Eukaryota</taxon>
        <taxon>Viridiplantae</taxon>
        <taxon>Streptophyta</taxon>
        <taxon>Embryophyta</taxon>
        <taxon>Tracheophyta</taxon>
        <taxon>Spermatophyta</taxon>
        <taxon>Magnoliopsida</taxon>
        <taxon>Liliopsida</taxon>
        <taxon>Poales</taxon>
        <taxon>Poaceae</taxon>
        <taxon>BOP clade</taxon>
        <taxon>Oryzoideae</taxon>
        <taxon>Oryzeae</taxon>
        <taxon>Oryzinae</taxon>
        <taxon>Oryza</taxon>
        <taxon>Oryza sativa</taxon>
    </lineage>
</organism>
<evidence type="ECO:0000313" key="2">
    <source>
        <dbReference type="Proteomes" id="UP000000763"/>
    </source>
</evidence>
<dbReference type="EMBL" id="AP008207">
    <property type="protein sequence ID" value="BAH90938.1"/>
    <property type="molecule type" value="Genomic_DNA"/>
</dbReference>
<evidence type="ECO:0000313" key="1">
    <source>
        <dbReference type="EMBL" id="BAH90938.1"/>
    </source>
</evidence>
<sequence length="276" mass="29549">MAAAAKKRRPEEEEAAGAEEEMHLAFRGAANALSQVYGQAVAAQEKSFRAGERRAMENVYRWICSKHQEGLEVSVADLVAFLQTEIEHRAGEVPGSLQHTSAQPACQFPSANIQSNSFSFGNRMALSTPYQMELELKATILPNIRISCTATRNWPASHPFLLADPTAAACSDSHGVALSASEWAAELLRRRGEEGERQPGGAAAVGFPLYASLHIGLPVDDACCQALVGWALDAIPVFPLDELTGVYLSAVQDVAKDGHAECTDMRAGVRKTADGG</sequence>
<reference evidence="2" key="2">
    <citation type="journal article" date="2008" name="Nucleic Acids Res.">
        <title>The rice annotation project database (RAP-DB): 2008 update.</title>
        <authorList>
            <consortium name="The rice annotation project (RAP)"/>
        </authorList>
    </citation>
    <scope>GENOME REANNOTATION</scope>
    <source>
        <strain evidence="2">cv. Nipponbare</strain>
    </source>
</reference>
<dbReference type="PANTHER" id="PTHR33675">
    <property type="entry name" value="NUCLEAR RECEPTOR FAMILY 2 GROUP C PROTEIN"/>
    <property type="match status" value="1"/>
</dbReference>
<proteinExistence type="predicted"/>
<reference evidence="1 2" key="1">
    <citation type="journal article" date="2005" name="Nature">
        <title>The map-based sequence of the rice genome.</title>
        <authorList>
            <consortium name="International rice genome sequencing project (IRGSP)"/>
            <person name="Matsumoto T."/>
            <person name="Wu J."/>
            <person name="Kanamori H."/>
            <person name="Katayose Y."/>
            <person name="Fujisawa M."/>
            <person name="Namiki N."/>
            <person name="Mizuno H."/>
            <person name="Yamamoto K."/>
            <person name="Antonio B.A."/>
            <person name="Baba T."/>
            <person name="Sakata K."/>
            <person name="Nagamura Y."/>
            <person name="Aoki H."/>
            <person name="Arikawa K."/>
            <person name="Arita K."/>
            <person name="Bito T."/>
            <person name="Chiden Y."/>
            <person name="Fujitsuka N."/>
            <person name="Fukunaka R."/>
            <person name="Hamada M."/>
            <person name="Harada C."/>
            <person name="Hayashi A."/>
            <person name="Hijishita S."/>
            <person name="Honda M."/>
            <person name="Hosokawa S."/>
            <person name="Ichikawa Y."/>
            <person name="Idonuma A."/>
            <person name="Iijima M."/>
            <person name="Ikeda M."/>
            <person name="Ikeno M."/>
            <person name="Ito K."/>
            <person name="Ito S."/>
            <person name="Ito T."/>
            <person name="Ito Y."/>
            <person name="Ito Y."/>
            <person name="Iwabuchi A."/>
            <person name="Kamiya K."/>
            <person name="Karasawa W."/>
            <person name="Kurita K."/>
            <person name="Katagiri S."/>
            <person name="Kikuta A."/>
            <person name="Kobayashi H."/>
            <person name="Kobayashi N."/>
            <person name="Machita K."/>
            <person name="Maehara T."/>
            <person name="Masukawa M."/>
            <person name="Mizubayashi T."/>
            <person name="Mukai Y."/>
            <person name="Nagasaki H."/>
            <person name="Nagata Y."/>
            <person name="Naito S."/>
            <person name="Nakashima M."/>
            <person name="Nakama Y."/>
            <person name="Nakamichi Y."/>
            <person name="Nakamura M."/>
            <person name="Meguro A."/>
            <person name="Negishi M."/>
            <person name="Ohta I."/>
            <person name="Ohta T."/>
            <person name="Okamoto M."/>
            <person name="Ono N."/>
            <person name="Saji S."/>
            <person name="Sakaguchi M."/>
            <person name="Sakai K."/>
            <person name="Shibata M."/>
            <person name="Shimokawa T."/>
            <person name="Song J."/>
            <person name="Takazaki Y."/>
            <person name="Terasawa K."/>
            <person name="Tsugane M."/>
            <person name="Tsuji K."/>
            <person name="Ueda S."/>
            <person name="Waki K."/>
            <person name="Yamagata H."/>
            <person name="Yamamoto M."/>
            <person name="Yamamoto S."/>
            <person name="Yamane H."/>
            <person name="Yoshiki S."/>
            <person name="Yoshihara R."/>
            <person name="Yukawa K."/>
            <person name="Zhong H."/>
            <person name="Yano M."/>
            <person name="Yuan Q."/>
            <person name="Ouyang S."/>
            <person name="Liu J."/>
            <person name="Jones K.M."/>
            <person name="Gansberger K."/>
            <person name="Moffat K."/>
            <person name="Hill J."/>
            <person name="Bera J."/>
            <person name="Fadrosh D."/>
            <person name="Jin S."/>
            <person name="Johri S."/>
            <person name="Kim M."/>
            <person name="Overton L."/>
            <person name="Reardon M."/>
            <person name="Tsitrin T."/>
            <person name="Vuong H."/>
            <person name="Weaver B."/>
            <person name="Ciecko A."/>
            <person name="Tallon L."/>
            <person name="Jackson J."/>
            <person name="Pai G."/>
            <person name="Aken S.V."/>
            <person name="Utterback T."/>
            <person name="Reidmuller S."/>
            <person name="Feldblyum T."/>
            <person name="Hsiao J."/>
            <person name="Zismann V."/>
            <person name="Iobst S."/>
            <person name="de Vazeille A.R."/>
            <person name="Buell C.R."/>
            <person name="Ying K."/>
            <person name="Li Y."/>
            <person name="Lu T."/>
            <person name="Huang Y."/>
            <person name="Zhao Q."/>
            <person name="Feng Q."/>
            <person name="Zhang L."/>
            <person name="Zhu J."/>
            <person name="Weng Q."/>
            <person name="Mu J."/>
            <person name="Lu Y."/>
            <person name="Fan D."/>
            <person name="Liu Y."/>
            <person name="Guan J."/>
            <person name="Zhang Y."/>
            <person name="Yu S."/>
            <person name="Liu X."/>
            <person name="Zhang Y."/>
            <person name="Hong G."/>
            <person name="Han B."/>
            <person name="Choisne N."/>
            <person name="Demange N."/>
            <person name="Orjeda G."/>
            <person name="Samain S."/>
            <person name="Cattolico L."/>
            <person name="Pelletier E."/>
            <person name="Couloux A."/>
            <person name="Segurens B."/>
            <person name="Wincker P."/>
            <person name="D'Hont A."/>
            <person name="Scarpelli C."/>
            <person name="Weissenbach J."/>
            <person name="Salanoubat M."/>
            <person name="Quetier F."/>
            <person name="Yu Y."/>
            <person name="Kim H.R."/>
            <person name="Rambo T."/>
            <person name="Currie J."/>
            <person name="Collura K."/>
            <person name="Luo M."/>
            <person name="Yang T."/>
            <person name="Ammiraju J.S.S."/>
            <person name="Engler F."/>
            <person name="Soderlund C."/>
            <person name="Wing R.A."/>
            <person name="Palmer L.E."/>
            <person name="de la Bastide M."/>
            <person name="Spiegel L."/>
            <person name="Nascimento L."/>
            <person name="Zutavern T."/>
            <person name="O'Shaughnessy A."/>
            <person name="Dike S."/>
            <person name="Dedhia N."/>
            <person name="Preston R."/>
            <person name="Balija V."/>
            <person name="McCombie W.R."/>
            <person name="Chow T."/>
            <person name="Chen H."/>
            <person name="Chung M."/>
            <person name="Chen C."/>
            <person name="Shaw J."/>
            <person name="Wu H."/>
            <person name="Hsiao K."/>
            <person name="Chao Y."/>
            <person name="Chu M."/>
            <person name="Cheng C."/>
            <person name="Hour A."/>
            <person name="Lee P."/>
            <person name="Lin S."/>
            <person name="Lin Y."/>
            <person name="Liou J."/>
            <person name="Liu S."/>
            <person name="Hsing Y."/>
            <person name="Raghuvanshi S."/>
            <person name="Mohanty A."/>
            <person name="Bharti A.K."/>
            <person name="Gaur A."/>
            <person name="Gupta V."/>
            <person name="Kumar D."/>
            <person name="Ravi V."/>
            <person name="Vij S."/>
            <person name="Kapur A."/>
            <person name="Khurana P."/>
            <person name="Khurana P."/>
            <person name="Khurana J.P."/>
            <person name="Tyagi A.K."/>
            <person name="Gaikwad K."/>
            <person name="Singh A."/>
            <person name="Dalal V."/>
            <person name="Srivastava S."/>
            <person name="Dixit A."/>
            <person name="Pal A.K."/>
            <person name="Ghazi I.A."/>
            <person name="Yadav M."/>
            <person name="Pandit A."/>
            <person name="Bhargava A."/>
            <person name="Sureshbabu K."/>
            <person name="Batra K."/>
            <person name="Sharma T.R."/>
            <person name="Mohapatra T."/>
            <person name="Singh N.K."/>
            <person name="Messing J."/>
            <person name="Nelson A.B."/>
            <person name="Fuks G."/>
            <person name="Kavchok S."/>
            <person name="Keizer G."/>
            <person name="Linton E."/>
            <person name="Llaca V."/>
            <person name="Song R."/>
            <person name="Tanyolac B."/>
            <person name="Young S."/>
            <person name="Ho-Il K."/>
            <person name="Hahn J.H."/>
            <person name="Sangsakoo G."/>
            <person name="Vanavichit A."/>
            <person name="de Mattos Luiz.A.T."/>
            <person name="Zimmer P.D."/>
            <person name="Malone G."/>
            <person name="Dellagostin O."/>
            <person name="de Oliveira A.C."/>
            <person name="Bevan M."/>
            <person name="Bancroft I."/>
            <person name="Minx P."/>
            <person name="Cordum H."/>
            <person name="Wilson R."/>
            <person name="Cheng Z."/>
            <person name="Jin W."/>
            <person name="Jiang J."/>
            <person name="Leong S.A."/>
            <person name="Iwama H."/>
            <person name="Gojobori T."/>
            <person name="Itoh T."/>
            <person name="Niimura Y."/>
            <person name="Fujii Y."/>
            <person name="Habara T."/>
            <person name="Sakai H."/>
            <person name="Sato Y."/>
            <person name="Wilson G."/>
            <person name="Kumar K."/>
            <person name="McCouch S."/>
            <person name="Juretic N."/>
            <person name="Hoen D."/>
            <person name="Wright S."/>
            <person name="Bruskiewich R."/>
            <person name="Bureau T."/>
            <person name="Miyao A."/>
            <person name="Hirochika H."/>
            <person name="Nishikawa T."/>
            <person name="Kadowaki K."/>
            <person name="Sugiura M."/>
            <person name="Burr B."/>
            <person name="Sasaki T."/>
        </authorList>
    </citation>
    <scope>NUCLEOTIDE SEQUENCE [LARGE SCALE GENOMIC DNA]</scope>
    <source>
        <strain evidence="2">cv. Nipponbare</strain>
    </source>
</reference>
<dbReference type="AlphaFoldDB" id="C7IW81"/>
<dbReference type="Proteomes" id="UP000000763">
    <property type="component" value="Chromosome 1"/>
</dbReference>
<accession>C7IW81</accession>
<dbReference type="KEGG" id="dosa:Os01g0182500"/>
<dbReference type="PANTHER" id="PTHR33675:SF6">
    <property type="entry name" value="OS01G0182500 PROTEIN"/>
    <property type="match status" value="1"/>
</dbReference>
<protein>
    <submittedName>
        <fullName evidence="1">Os01g0182500 protein</fullName>
    </submittedName>
</protein>